<protein>
    <submittedName>
        <fullName evidence="2">N-acetyltransferase</fullName>
    </submittedName>
</protein>
<proteinExistence type="predicted"/>
<dbReference type="RefSeq" id="WP_338250548.1">
    <property type="nucleotide sequence ID" value="NZ_BSRI01000001.1"/>
</dbReference>
<evidence type="ECO:0000259" key="1">
    <source>
        <dbReference type="PROSITE" id="PS51186"/>
    </source>
</evidence>
<comment type="caution">
    <text evidence="2">The sequence shown here is derived from an EMBL/GenBank/DDBJ whole genome shotgun (WGS) entry which is preliminary data.</text>
</comment>
<name>A0ABQ6FRB4_9CHLR</name>
<feature type="domain" description="N-acetyltransferase" evidence="1">
    <location>
        <begin position="26"/>
        <end position="176"/>
    </location>
</feature>
<dbReference type="PROSITE" id="PS51186">
    <property type="entry name" value="GNAT"/>
    <property type="match status" value="1"/>
</dbReference>
<reference evidence="2 3" key="1">
    <citation type="submission" date="2023-02" db="EMBL/GenBank/DDBJ databases">
        <title>Dictyobacter halimunensis sp. nov., a new member of the class Ktedonobacteria from forest soil in a geothermal area.</title>
        <authorList>
            <person name="Rachmania M.K."/>
            <person name="Ningsih F."/>
            <person name="Sakai Y."/>
            <person name="Yabe S."/>
            <person name="Yokota A."/>
            <person name="Sjamsuridzal W."/>
        </authorList>
    </citation>
    <scope>NUCLEOTIDE SEQUENCE [LARGE SCALE GENOMIC DNA]</scope>
    <source>
        <strain evidence="2 3">S3.2.2.5</strain>
    </source>
</reference>
<gene>
    <name evidence="2" type="ORF">KDH_26840</name>
</gene>
<dbReference type="SUPFAM" id="SSF55729">
    <property type="entry name" value="Acyl-CoA N-acyltransferases (Nat)"/>
    <property type="match status" value="1"/>
</dbReference>
<sequence>MHILEKNLRILRLFHAKGRKDEERHVEISKAVPQDAALIKQIMLASKAHWGYSENWIAAWGNHLTISPAYIRENDIYIARENPQSVLGFHGIKLHEKGLCERLELWVIPQRIGTGIGRLLFLHALEMARALGASEMQWEADPHAVGFYHHMGAYHIREIDSKLEGQRLPVMGIKIASSAFSSGVSAHAD</sequence>
<dbReference type="Proteomes" id="UP001344906">
    <property type="component" value="Unassembled WGS sequence"/>
</dbReference>
<dbReference type="Pfam" id="PF00583">
    <property type="entry name" value="Acetyltransf_1"/>
    <property type="match status" value="1"/>
</dbReference>
<dbReference type="InterPro" id="IPR000182">
    <property type="entry name" value="GNAT_dom"/>
</dbReference>
<evidence type="ECO:0000313" key="2">
    <source>
        <dbReference type="EMBL" id="GLV55840.1"/>
    </source>
</evidence>
<dbReference type="InterPro" id="IPR016181">
    <property type="entry name" value="Acyl_CoA_acyltransferase"/>
</dbReference>
<keyword evidence="3" id="KW-1185">Reference proteome</keyword>
<dbReference type="Gene3D" id="3.40.630.30">
    <property type="match status" value="1"/>
</dbReference>
<dbReference type="EMBL" id="BSRI01000001">
    <property type="protein sequence ID" value="GLV55840.1"/>
    <property type="molecule type" value="Genomic_DNA"/>
</dbReference>
<accession>A0ABQ6FRB4</accession>
<organism evidence="2 3">
    <name type="scientific">Dictyobacter halimunensis</name>
    <dbReference type="NCBI Taxonomy" id="3026934"/>
    <lineage>
        <taxon>Bacteria</taxon>
        <taxon>Bacillati</taxon>
        <taxon>Chloroflexota</taxon>
        <taxon>Ktedonobacteria</taxon>
        <taxon>Ktedonobacterales</taxon>
        <taxon>Dictyobacteraceae</taxon>
        <taxon>Dictyobacter</taxon>
    </lineage>
</organism>
<evidence type="ECO:0000313" key="3">
    <source>
        <dbReference type="Proteomes" id="UP001344906"/>
    </source>
</evidence>